<evidence type="ECO:0000256" key="11">
    <source>
        <dbReference type="ARBA" id="ARBA00049376"/>
    </source>
</evidence>
<keyword evidence="13" id="KW-1185">Reference proteome</keyword>
<evidence type="ECO:0000256" key="5">
    <source>
        <dbReference type="ARBA" id="ARBA00037508"/>
    </source>
</evidence>
<evidence type="ECO:0000256" key="1">
    <source>
        <dbReference type="ARBA" id="ARBA00012856"/>
    </source>
</evidence>
<dbReference type="GO" id="GO:0004146">
    <property type="term" value="F:dihydrofolate reductase activity"/>
    <property type="evidence" value="ECO:0007669"/>
    <property type="project" value="UniProtKB-EC"/>
</dbReference>
<evidence type="ECO:0000256" key="2">
    <source>
        <dbReference type="ARBA" id="ARBA00022563"/>
    </source>
</evidence>
<evidence type="ECO:0000313" key="13">
    <source>
        <dbReference type="Proteomes" id="UP000028302"/>
    </source>
</evidence>
<comment type="function">
    <text evidence="5">Catalyzes the reduction of dihydromonapterin to tetrahydromonapterin. Also has lower activity with dihydrofolate.</text>
</comment>
<dbReference type="EC" id="1.5.1.3" evidence="1"/>
<dbReference type="RefSeq" id="WP_037332941.1">
    <property type="nucleotide sequence ID" value="NZ_APNK01000001.1"/>
</dbReference>
<dbReference type="InterPro" id="IPR036291">
    <property type="entry name" value="NAD(P)-bd_dom_sf"/>
</dbReference>
<evidence type="ECO:0000256" key="6">
    <source>
        <dbReference type="ARBA" id="ARBA00038212"/>
    </source>
</evidence>
<dbReference type="PRINTS" id="PR00081">
    <property type="entry name" value="GDHRDH"/>
</dbReference>
<gene>
    <name evidence="12" type="ORF">C41B8_01305</name>
</gene>
<reference evidence="12 13" key="1">
    <citation type="submission" date="2013-03" db="EMBL/GenBank/DDBJ databases">
        <title>Salinisphaera hydrothermalis C41B8 Genome Sequencing.</title>
        <authorList>
            <person name="Li C."/>
            <person name="Lai Q."/>
            <person name="Shao Z."/>
        </authorList>
    </citation>
    <scope>NUCLEOTIDE SEQUENCE [LARGE SCALE GENOMIC DNA]</scope>
    <source>
        <strain evidence="12 13">C41B8</strain>
    </source>
</reference>
<dbReference type="EMBL" id="APNK01000001">
    <property type="protein sequence ID" value="KEZ79344.1"/>
    <property type="molecule type" value="Genomic_DNA"/>
</dbReference>
<accession>A0A084IRL0</accession>
<dbReference type="Gene3D" id="3.40.50.720">
    <property type="entry name" value="NAD(P)-binding Rossmann-like Domain"/>
    <property type="match status" value="1"/>
</dbReference>
<dbReference type="PANTHER" id="PTHR43639">
    <property type="entry name" value="OXIDOREDUCTASE, SHORT-CHAIN DEHYDROGENASE/REDUCTASE FAMILY (AFU_ORTHOLOGUE AFUA_5G02870)"/>
    <property type="match status" value="1"/>
</dbReference>
<keyword evidence="2" id="KW-0554">One-carbon metabolism</keyword>
<dbReference type="AlphaFoldDB" id="A0A084IRL0"/>
<evidence type="ECO:0000256" key="7">
    <source>
        <dbReference type="ARBA" id="ARBA00039145"/>
    </source>
</evidence>
<organism evidence="12 13">
    <name type="scientific">Salinisphaera hydrothermalis (strain C41B8)</name>
    <dbReference type="NCBI Taxonomy" id="1304275"/>
    <lineage>
        <taxon>Bacteria</taxon>
        <taxon>Pseudomonadati</taxon>
        <taxon>Pseudomonadota</taxon>
        <taxon>Gammaproteobacteria</taxon>
        <taxon>Salinisphaerales</taxon>
        <taxon>Salinisphaeraceae</taxon>
        <taxon>Salinisphaera</taxon>
    </lineage>
</organism>
<dbReference type="InterPro" id="IPR002347">
    <property type="entry name" value="SDR_fam"/>
</dbReference>
<keyword evidence="3" id="KW-0521">NADP</keyword>
<dbReference type="eggNOG" id="COG1028">
    <property type="taxonomic scope" value="Bacteria"/>
</dbReference>
<dbReference type="PANTHER" id="PTHR43639:SF6">
    <property type="entry name" value="DIHYDROMONAPTERIN REDUCTASE"/>
    <property type="match status" value="1"/>
</dbReference>
<comment type="catalytic activity">
    <reaction evidence="10">
        <text>(6S)-5,6,7,8-tetrahydrofolate + NADP(+) = 7,8-dihydrofolate + NADPH + H(+)</text>
        <dbReference type="Rhea" id="RHEA:15009"/>
        <dbReference type="ChEBI" id="CHEBI:15378"/>
        <dbReference type="ChEBI" id="CHEBI:57451"/>
        <dbReference type="ChEBI" id="CHEBI:57453"/>
        <dbReference type="ChEBI" id="CHEBI:57783"/>
        <dbReference type="ChEBI" id="CHEBI:58349"/>
        <dbReference type="EC" id="1.5.1.3"/>
    </reaction>
</comment>
<dbReference type="Pfam" id="PF13561">
    <property type="entry name" value="adh_short_C2"/>
    <property type="match status" value="1"/>
</dbReference>
<evidence type="ECO:0000313" key="12">
    <source>
        <dbReference type="EMBL" id="KEZ79344.1"/>
    </source>
</evidence>
<dbReference type="Proteomes" id="UP000028302">
    <property type="component" value="Unassembled WGS sequence"/>
</dbReference>
<comment type="catalytic activity">
    <reaction evidence="11">
        <text>7,8-dihydromonapterin + NADPH + H(+) = 5,6,7,8-tetrahydromonapterin + NADP(+)</text>
        <dbReference type="Rhea" id="RHEA:34847"/>
        <dbReference type="ChEBI" id="CHEBI:15378"/>
        <dbReference type="ChEBI" id="CHEBI:57783"/>
        <dbReference type="ChEBI" id="CHEBI:58349"/>
        <dbReference type="ChEBI" id="CHEBI:71175"/>
        <dbReference type="ChEBI" id="CHEBI:71177"/>
        <dbReference type="EC" id="1.5.1.50"/>
    </reaction>
</comment>
<protein>
    <recommendedName>
        <fullName evidence="8">Dihydromonapterin reductase</fullName>
        <ecNumber evidence="1">1.5.1.3</ecNumber>
        <ecNumber evidence="7">1.5.1.50</ecNumber>
    </recommendedName>
    <alternativeName>
        <fullName evidence="9">Dihydrofolate reductase</fullName>
    </alternativeName>
</protein>
<dbReference type="SUPFAM" id="SSF51735">
    <property type="entry name" value="NAD(P)-binding Rossmann-fold domains"/>
    <property type="match status" value="1"/>
</dbReference>
<sequence>MTHPTPDDAPVVVTGANRNVGAHMAHRFLDDGFAVIAQYRTPTEAIDDLAARGAALVQGDFADTDSILAVADAIARHAPRIRALIHNASAFSPTDDDARDAAEQFQTFFEVHMRAPYLLNTRLGERVRAAHGPGDIVHITDIYADNPAPQYDIYCATKAGLQNLSSAFARRLAPDVKVNVIQPGPITFEEWVDAQQQQQMLDATPLGRTGSPDNIYCAVRALLDNDYQTGAVVAVDGGRRLGRQ</sequence>
<evidence type="ECO:0000256" key="9">
    <source>
        <dbReference type="ARBA" id="ARBA00042299"/>
    </source>
</evidence>
<dbReference type="PROSITE" id="PS00061">
    <property type="entry name" value="ADH_SHORT"/>
    <property type="match status" value="1"/>
</dbReference>
<evidence type="ECO:0000256" key="10">
    <source>
        <dbReference type="ARBA" id="ARBA00048873"/>
    </source>
</evidence>
<proteinExistence type="inferred from homology"/>
<dbReference type="GO" id="GO:0006730">
    <property type="term" value="P:one-carbon metabolic process"/>
    <property type="evidence" value="ECO:0007669"/>
    <property type="project" value="UniProtKB-KW"/>
</dbReference>
<evidence type="ECO:0000256" key="8">
    <source>
        <dbReference type="ARBA" id="ARBA00039631"/>
    </source>
</evidence>
<comment type="caution">
    <text evidence="12">The sequence shown here is derived from an EMBL/GenBank/DDBJ whole genome shotgun (WGS) entry which is preliminary data.</text>
</comment>
<dbReference type="PATRIC" id="fig|1304275.5.peg.263"/>
<keyword evidence="4" id="KW-0560">Oxidoreductase</keyword>
<dbReference type="STRING" id="1304275.C41B8_01305"/>
<dbReference type="InterPro" id="IPR020904">
    <property type="entry name" value="Sc_DH/Rdtase_CS"/>
</dbReference>
<dbReference type="EC" id="1.5.1.50" evidence="7"/>
<comment type="similarity">
    <text evidence="6">Belongs to the short-chain dehydrogenases/reductases (SDR) family. FolM subfamily.</text>
</comment>
<evidence type="ECO:0000256" key="4">
    <source>
        <dbReference type="ARBA" id="ARBA00023002"/>
    </source>
</evidence>
<name>A0A084IRL0_SALHC</name>
<dbReference type="OrthoDB" id="9793499at2"/>
<evidence type="ECO:0000256" key="3">
    <source>
        <dbReference type="ARBA" id="ARBA00022857"/>
    </source>
</evidence>